<dbReference type="GO" id="GO:0016747">
    <property type="term" value="F:acyltransferase activity, transferring groups other than amino-acyl groups"/>
    <property type="evidence" value="ECO:0007669"/>
    <property type="project" value="InterPro"/>
</dbReference>
<keyword evidence="5" id="KW-1185">Reference proteome</keyword>
<dbReference type="PIRSF" id="PIRSF028520">
    <property type="entry name" value="UCP028520"/>
    <property type="match status" value="1"/>
</dbReference>
<evidence type="ECO:0000313" key="5">
    <source>
        <dbReference type="Proteomes" id="UP000649739"/>
    </source>
</evidence>
<keyword evidence="2" id="KW-0012">Acyltransferase</keyword>
<gene>
    <name evidence="4" type="ORF">GCM10010123_34190</name>
</gene>
<dbReference type="AlphaFoldDB" id="A0A8J3FEQ0"/>
<dbReference type="InterPro" id="IPR000182">
    <property type="entry name" value="GNAT_dom"/>
</dbReference>
<organism evidence="4 5">
    <name type="scientific">Pilimelia anulata</name>
    <dbReference type="NCBI Taxonomy" id="53371"/>
    <lineage>
        <taxon>Bacteria</taxon>
        <taxon>Bacillati</taxon>
        <taxon>Actinomycetota</taxon>
        <taxon>Actinomycetes</taxon>
        <taxon>Micromonosporales</taxon>
        <taxon>Micromonosporaceae</taxon>
        <taxon>Pilimelia</taxon>
    </lineage>
</organism>
<reference evidence="4" key="1">
    <citation type="journal article" date="2014" name="Int. J. Syst. Evol. Microbiol.">
        <title>Complete genome sequence of Corynebacterium casei LMG S-19264T (=DSM 44701T), isolated from a smear-ripened cheese.</title>
        <authorList>
            <consortium name="US DOE Joint Genome Institute (JGI-PGF)"/>
            <person name="Walter F."/>
            <person name="Albersmeier A."/>
            <person name="Kalinowski J."/>
            <person name="Ruckert C."/>
        </authorList>
    </citation>
    <scope>NUCLEOTIDE SEQUENCE</scope>
    <source>
        <strain evidence="4">JCM 3090</strain>
    </source>
</reference>
<dbReference type="PANTHER" id="PTHR43877">
    <property type="entry name" value="AMINOALKYLPHOSPHONATE N-ACETYLTRANSFERASE-RELATED-RELATED"/>
    <property type="match status" value="1"/>
</dbReference>
<feature type="domain" description="N-acetyltransferase" evidence="3">
    <location>
        <begin position="4"/>
        <end position="160"/>
    </location>
</feature>
<dbReference type="InterPro" id="IPR016890">
    <property type="entry name" value="UCP028520"/>
</dbReference>
<dbReference type="RefSeq" id="WP_189171158.1">
    <property type="nucleotide sequence ID" value="NZ_BMQB01000007.1"/>
</dbReference>
<evidence type="ECO:0000259" key="3">
    <source>
        <dbReference type="PROSITE" id="PS51186"/>
    </source>
</evidence>
<dbReference type="Gene3D" id="3.40.630.30">
    <property type="match status" value="1"/>
</dbReference>
<proteinExistence type="predicted"/>
<dbReference type="CDD" id="cd04301">
    <property type="entry name" value="NAT_SF"/>
    <property type="match status" value="1"/>
</dbReference>
<keyword evidence="1" id="KW-0808">Transferase</keyword>
<evidence type="ECO:0000256" key="1">
    <source>
        <dbReference type="ARBA" id="ARBA00022679"/>
    </source>
</evidence>
<reference evidence="4" key="2">
    <citation type="submission" date="2020-09" db="EMBL/GenBank/DDBJ databases">
        <authorList>
            <person name="Sun Q."/>
            <person name="Ohkuma M."/>
        </authorList>
    </citation>
    <scope>NUCLEOTIDE SEQUENCE</scope>
    <source>
        <strain evidence="4">JCM 3090</strain>
    </source>
</reference>
<comment type="caution">
    <text evidence="4">The sequence shown here is derived from an EMBL/GenBank/DDBJ whole genome shotgun (WGS) entry which is preliminary data.</text>
</comment>
<dbReference type="SUPFAM" id="SSF55729">
    <property type="entry name" value="Acyl-CoA N-acyltransferases (Nat)"/>
    <property type="match status" value="1"/>
</dbReference>
<dbReference type="InterPro" id="IPR050832">
    <property type="entry name" value="Bact_Acetyltransf"/>
</dbReference>
<evidence type="ECO:0000256" key="2">
    <source>
        <dbReference type="ARBA" id="ARBA00023315"/>
    </source>
</evidence>
<protein>
    <submittedName>
        <fullName evidence="4">Acetyltransferase</fullName>
    </submittedName>
</protein>
<evidence type="ECO:0000313" key="4">
    <source>
        <dbReference type="EMBL" id="GGK01406.1"/>
    </source>
</evidence>
<sequence length="164" mass="18000">MPPAALRPMTAADAPAILALNAAHLPMVSALDAGRLARFRDEWGRVDVLDAGGAFAGFVVTVESGTTYDSVNYAWFAQRFDRFLYLDRIVVHPDFRRRGLAGLAYDGVEARAAAYGRLTLEVNLIPRNDPSLAFHDARGYREIGQQGDSAYRTSMRVRDLDPAG</sequence>
<dbReference type="EMBL" id="BMQB01000007">
    <property type="protein sequence ID" value="GGK01406.1"/>
    <property type="molecule type" value="Genomic_DNA"/>
</dbReference>
<accession>A0A8J3FEQ0</accession>
<name>A0A8J3FEQ0_9ACTN</name>
<dbReference type="Pfam" id="PF00583">
    <property type="entry name" value="Acetyltransf_1"/>
    <property type="match status" value="1"/>
</dbReference>
<dbReference type="PANTHER" id="PTHR43877:SF2">
    <property type="entry name" value="AMINOALKYLPHOSPHONATE N-ACETYLTRANSFERASE-RELATED"/>
    <property type="match status" value="1"/>
</dbReference>
<dbReference type="PROSITE" id="PS51186">
    <property type="entry name" value="GNAT"/>
    <property type="match status" value="1"/>
</dbReference>
<dbReference type="Proteomes" id="UP000649739">
    <property type="component" value="Unassembled WGS sequence"/>
</dbReference>
<dbReference type="InterPro" id="IPR016181">
    <property type="entry name" value="Acyl_CoA_acyltransferase"/>
</dbReference>